<dbReference type="GO" id="GO:0020037">
    <property type="term" value="F:heme binding"/>
    <property type="evidence" value="ECO:0007669"/>
    <property type="project" value="InterPro"/>
</dbReference>
<dbReference type="InterPro" id="IPR036396">
    <property type="entry name" value="Cyt_P450_sf"/>
</dbReference>
<dbReference type="GO" id="GO:0005506">
    <property type="term" value="F:iron ion binding"/>
    <property type="evidence" value="ECO:0007669"/>
    <property type="project" value="InterPro"/>
</dbReference>
<dbReference type="PANTHER" id="PTHR24291:SF189">
    <property type="entry name" value="CYTOCHROME P450 4C3-RELATED"/>
    <property type="match status" value="1"/>
</dbReference>
<dbReference type="InterPro" id="IPR017972">
    <property type="entry name" value="Cyt_P450_CS"/>
</dbReference>
<evidence type="ECO:0000256" key="13">
    <source>
        <dbReference type="PIRSR" id="PIRSR602401-1"/>
    </source>
</evidence>
<dbReference type="InterPro" id="IPR001128">
    <property type="entry name" value="Cyt_P450"/>
</dbReference>
<name>A0AAT9UU07_MACHI</name>
<proteinExistence type="evidence at transcript level"/>
<evidence type="ECO:0000256" key="5">
    <source>
        <dbReference type="ARBA" id="ARBA00022617"/>
    </source>
</evidence>
<dbReference type="GO" id="GO:0016705">
    <property type="term" value="F:oxidoreductase activity, acting on paired donors, with incorporation or reduction of molecular oxygen"/>
    <property type="evidence" value="ECO:0007669"/>
    <property type="project" value="InterPro"/>
</dbReference>
<keyword evidence="15" id="KW-1133">Transmembrane helix</keyword>
<evidence type="ECO:0000256" key="1">
    <source>
        <dbReference type="ARBA" id="ARBA00001971"/>
    </source>
</evidence>
<keyword evidence="7" id="KW-0256">Endoplasmic reticulum</keyword>
<dbReference type="InterPro" id="IPR002401">
    <property type="entry name" value="Cyt_P450_E_grp-I"/>
</dbReference>
<evidence type="ECO:0000256" key="7">
    <source>
        <dbReference type="ARBA" id="ARBA00022824"/>
    </source>
</evidence>
<keyword evidence="10 13" id="KW-0408">Iron</keyword>
<dbReference type="GO" id="GO:0005789">
    <property type="term" value="C:endoplasmic reticulum membrane"/>
    <property type="evidence" value="ECO:0007669"/>
    <property type="project" value="UniProtKB-SubCell"/>
</dbReference>
<keyword evidence="8" id="KW-0492">Microsome</keyword>
<dbReference type="EMBL" id="OR117159">
    <property type="protein sequence ID" value="WIM41599.1"/>
    <property type="molecule type" value="mRNA"/>
</dbReference>
<dbReference type="SUPFAM" id="SSF48264">
    <property type="entry name" value="Cytochrome P450"/>
    <property type="match status" value="1"/>
</dbReference>
<reference evidence="16" key="1">
    <citation type="submission" date="2023-06" db="EMBL/GenBank/DDBJ databases">
        <title>Identification of Cytochrome P450s in Maconellicoccus hirsutus.</title>
        <authorList>
            <person name="Selvamani S.B."/>
            <person name="Negi N."/>
            <person name="Nagarjuna Reddy K.V."/>
            <person name="Ramasamy G.G."/>
        </authorList>
    </citation>
    <scope>NUCLEOTIDE SEQUENCE</scope>
</reference>
<evidence type="ECO:0000256" key="3">
    <source>
        <dbReference type="ARBA" id="ARBA00004406"/>
    </source>
</evidence>
<keyword evidence="15" id="KW-0812">Transmembrane</keyword>
<keyword evidence="12 15" id="KW-0472">Membrane</keyword>
<dbReference type="PRINTS" id="PR00385">
    <property type="entry name" value="P450"/>
</dbReference>
<comment type="cofactor">
    <cofactor evidence="1 13">
        <name>heme</name>
        <dbReference type="ChEBI" id="CHEBI:30413"/>
    </cofactor>
</comment>
<evidence type="ECO:0000256" key="9">
    <source>
        <dbReference type="ARBA" id="ARBA00023002"/>
    </source>
</evidence>
<dbReference type="InterPro" id="IPR050196">
    <property type="entry name" value="Cytochrome_P450_Monoox"/>
</dbReference>
<keyword evidence="6 13" id="KW-0479">Metal-binding</keyword>
<comment type="similarity">
    <text evidence="4 14">Belongs to the cytochrome P450 family.</text>
</comment>
<dbReference type="Pfam" id="PF00067">
    <property type="entry name" value="p450"/>
    <property type="match status" value="1"/>
</dbReference>
<dbReference type="GO" id="GO:0004497">
    <property type="term" value="F:monooxygenase activity"/>
    <property type="evidence" value="ECO:0007669"/>
    <property type="project" value="UniProtKB-KW"/>
</dbReference>
<keyword evidence="5 13" id="KW-0349">Heme</keyword>
<evidence type="ECO:0000256" key="11">
    <source>
        <dbReference type="ARBA" id="ARBA00023033"/>
    </source>
</evidence>
<evidence type="ECO:0000256" key="14">
    <source>
        <dbReference type="RuleBase" id="RU000461"/>
    </source>
</evidence>
<evidence type="ECO:0000256" key="2">
    <source>
        <dbReference type="ARBA" id="ARBA00004174"/>
    </source>
</evidence>
<dbReference type="FunFam" id="1.10.630.10:FF:000182">
    <property type="entry name" value="Cytochrome P450 3A4"/>
    <property type="match status" value="1"/>
</dbReference>
<keyword evidence="9 14" id="KW-0560">Oxidoreductase</keyword>
<protein>
    <submittedName>
        <fullName evidence="16">Cytochrome P450 4NT1v2</fullName>
    </submittedName>
</protein>
<feature type="transmembrane region" description="Helical" evidence="15">
    <location>
        <begin position="15"/>
        <end position="33"/>
    </location>
</feature>
<comment type="subcellular location">
    <subcellularLocation>
        <location evidence="3">Endoplasmic reticulum membrane</location>
        <topology evidence="3">Peripheral membrane protein</topology>
    </subcellularLocation>
    <subcellularLocation>
        <location evidence="2">Microsome membrane</location>
        <topology evidence="2">Peripheral membrane protein</topology>
    </subcellularLocation>
</comment>
<keyword evidence="11 14" id="KW-0503">Monooxygenase</keyword>
<evidence type="ECO:0000256" key="8">
    <source>
        <dbReference type="ARBA" id="ARBA00022848"/>
    </source>
</evidence>
<evidence type="ECO:0000256" key="10">
    <source>
        <dbReference type="ARBA" id="ARBA00023004"/>
    </source>
</evidence>
<sequence length="513" mass="59017">MTSNPAGNLCLFRKIMTLFLFLILMILIGIACYKRLKFVLDFDHIPNPKSLPLIGNALQLTGSQAEFFKLMLQYSEKYKDMFLLWVGPRPFVFLYQAEAIQPLMNSSVHIEKSLEYKLLYPFLGTGLVTSTGQKWHSQRKLLTPVFHHNMLENYLHTVVTESNVLVKQLQKEVNQTFNIVPYMKLAAMDIICKLTLGYQLDSQTNPNLDYVHAIEELMSITQRRFITPWLKPNILFKCTSYAVRQQKCLEILNGFSKRIIQEKKREFQRQQKNKTTLDINSNVLQKKKGKVFLDLLLEISENESRFTDHELMEEVNTFIFAGHDTTSTTVSWCLYVLGFHPDVQDKIIEELNQKIPDFGEGSLKAADIANLDYLECCIKEVLRLYPPVPLIARHLTKPLELPNQVIPPGTSVLVNVYSLHRDPKNFSNPNAFIPERFSSGELADKNPFSYVPFSAGPRNCIGQKLAMQTIKIILCNILKHYKVKTSQKEDSLRLIAEVVLINENGINISIERR</sequence>
<dbReference type="CDD" id="cd20628">
    <property type="entry name" value="CYP4"/>
    <property type="match status" value="1"/>
</dbReference>
<dbReference type="PROSITE" id="PS00086">
    <property type="entry name" value="CYTOCHROME_P450"/>
    <property type="match status" value="1"/>
</dbReference>
<dbReference type="PRINTS" id="PR00463">
    <property type="entry name" value="EP450I"/>
</dbReference>
<evidence type="ECO:0000313" key="16">
    <source>
        <dbReference type="EMBL" id="WIM41599.1"/>
    </source>
</evidence>
<dbReference type="AlphaFoldDB" id="A0AAT9UU07"/>
<evidence type="ECO:0000256" key="4">
    <source>
        <dbReference type="ARBA" id="ARBA00010617"/>
    </source>
</evidence>
<dbReference type="Gene3D" id="1.10.630.10">
    <property type="entry name" value="Cytochrome P450"/>
    <property type="match status" value="1"/>
</dbReference>
<feature type="binding site" description="axial binding residue" evidence="13">
    <location>
        <position position="460"/>
    </location>
    <ligand>
        <name>heme</name>
        <dbReference type="ChEBI" id="CHEBI:30413"/>
    </ligand>
    <ligandPart>
        <name>Fe</name>
        <dbReference type="ChEBI" id="CHEBI:18248"/>
    </ligandPart>
</feature>
<accession>A0AAT9UU07</accession>
<dbReference type="PANTHER" id="PTHR24291">
    <property type="entry name" value="CYTOCHROME P450 FAMILY 4"/>
    <property type="match status" value="1"/>
</dbReference>
<evidence type="ECO:0000256" key="12">
    <source>
        <dbReference type="ARBA" id="ARBA00023136"/>
    </source>
</evidence>
<evidence type="ECO:0000256" key="6">
    <source>
        <dbReference type="ARBA" id="ARBA00022723"/>
    </source>
</evidence>
<evidence type="ECO:0000256" key="15">
    <source>
        <dbReference type="SAM" id="Phobius"/>
    </source>
</evidence>
<organism evidence="16">
    <name type="scientific">Maconellicoccus hirsutus</name>
    <name type="common">Pink hibiscus mealybug</name>
    <dbReference type="NCBI Taxonomy" id="177089"/>
    <lineage>
        <taxon>Eukaryota</taxon>
        <taxon>Metazoa</taxon>
        <taxon>Ecdysozoa</taxon>
        <taxon>Arthropoda</taxon>
        <taxon>Hexapoda</taxon>
        <taxon>Insecta</taxon>
        <taxon>Pterygota</taxon>
        <taxon>Neoptera</taxon>
        <taxon>Paraneoptera</taxon>
        <taxon>Hemiptera</taxon>
        <taxon>Sternorrhyncha</taxon>
        <taxon>Coccoidea</taxon>
        <taxon>Pseudococcidae</taxon>
        <taxon>Maconellicoccus</taxon>
    </lineage>
</organism>